<protein>
    <submittedName>
        <fullName evidence="2">Uncharacterized protein</fullName>
    </submittedName>
</protein>
<evidence type="ECO:0000256" key="1">
    <source>
        <dbReference type="SAM" id="MobiDB-lite"/>
    </source>
</evidence>
<organism evidence="2 3">
    <name type="scientific">Nepenthes gracilis</name>
    <name type="common">Slender pitcher plant</name>
    <dbReference type="NCBI Taxonomy" id="150966"/>
    <lineage>
        <taxon>Eukaryota</taxon>
        <taxon>Viridiplantae</taxon>
        <taxon>Streptophyta</taxon>
        <taxon>Embryophyta</taxon>
        <taxon>Tracheophyta</taxon>
        <taxon>Spermatophyta</taxon>
        <taxon>Magnoliopsida</taxon>
        <taxon>eudicotyledons</taxon>
        <taxon>Gunneridae</taxon>
        <taxon>Pentapetalae</taxon>
        <taxon>Caryophyllales</taxon>
        <taxon>Nepenthaceae</taxon>
        <taxon>Nepenthes</taxon>
    </lineage>
</organism>
<dbReference type="EMBL" id="BSYO01000024">
    <property type="protein sequence ID" value="GMH22502.1"/>
    <property type="molecule type" value="Genomic_DNA"/>
</dbReference>
<dbReference type="PANTHER" id="PTHR37218">
    <property type="entry name" value="COILED-COIL PROTEIN"/>
    <property type="match status" value="1"/>
</dbReference>
<proteinExistence type="predicted"/>
<feature type="compositionally biased region" description="Basic residues" evidence="1">
    <location>
        <begin position="1"/>
        <end position="11"/>
    </location>
</feature>
<dbReference type="PANTHER" id="PTHR37218:SF2">
    <property type="entry name" value="COILED-COIL PROTEIN"/>
    <property type="match status" value="1"/>
</dbReference>
<accession>A0AAD3T5T8</accession>
<feature type="region of interest" description="Disordered" evidence="1">
    <location>
        <begin position="1"/>
        <end position="33"/>
    </location>
</feature>
<gene>
    <name evidence="2" type="ORF">Nepgr_024345</name>
</gene>
<reference evidence="2" key="1">
    <citation type="submission" date="2023-05" db="EMBL/GenBank/DDBJ databases">
        <title>Nepenthes gracilis genome sequencing.</title>
        <authorList>
            <person name="Fukushima K."/>
        </authorList>
    </citation>
    <scope>NUCLEOTIDE SEQUENCE</scope>
    <source>
        <strain evidence="2">SING2019-196</strain>
    </source>
</reference>
<comment type="caution">
    <text evidence="2">The sequence shown here is derived from an EMBL/GenBank/DDBJ whole genome shotgun (WGS) entry which is preliminary data.</text>
</comment>
<feature type="compositionally biased region" description="Polar residues" evidence="1">
    <location>
        <begin position="47"/>
        <end position="66"/>
    </location>
</feature>
<name>A0AAD3T5T8_NEPGR</name>
<feature type="compositionally biased region" description="Basic residues" evidence="1">
    <location>
        <begin position="161"/>
        <end position="170"/>
    </location>
</feature>
<feature type="region of interest" description="Disordered" evidence="1">
    <location>
        <begin position="47"/>
        <end position="113"/>
    </location>
</feature>
<evidence type="ECO:0000313" key="3">
    <source>
        <dbReference type="Proteomes" id="UP001279734"/>
    </source>
</evidence>
<feature type="region of interest" description="Disordered" evidence="1">
    <location>
        <begin position="158"/>
        <end position="179"/>
    </location>
</feature>
<keyword evidence="3" id="KW-1185">Reference proteome</keyword>
<feature type="compositionally biased region" description="Basic and acidic residues" evidence="1">
    <location>
        <begin position="96"/>
        <end position="113"/>
    </location>
</feature>
<dbReference type="Proteomes" id="UP001279734">
    <property type="component" value="Unassembled WGS sequence"/>
</dbReference>
<evidence type="ECO:0000313" key="2">
    <source>
        <dbReference type="EMBL" id="GMH22502.1"/>
    </source>
</evidence>
<dbReference type="AlphaFoldDB" id="A0AAD3T5T8"/>
<feature type="compositionally biased region" description="Basic and acidic residues" evidence="1">
    <location>
        <begin position="72"/>
        <end position="89"/>
    </location>
</feature>
<sequence length="282" mass="32155">MGGKGKRRREKNYKAAHGGYNRLPLPPDPSSLDALPAKLRKIIAFVSSSTTPSNTDQSSEKSSVNAKQKVKRGNDNSEKKPHQEVEFDAKISGVNHGRENERTSTPRAKDNGHKCVQMSTVEKKKKKRKKQRVDDLRFESEVEKIGVISTRWQRKKEYLKSKKKKKKKKANSNENQDVAKHDEVKFGEVVKAPPKLAVIPKASKRRLDASHERLRIKAIEDYRNRKHWTSRPGIHLPSAMPSSSLFWFLKTISSSNKALRPWLDVGTMHEQCARCWCHAGCL</sequence>